<reference evidence="1" key="1">
    <citation type="journal article" date="2025" name="Int. J. Syst. Evol. Microbiol.">
        <title>Streptomyces citrinus sp. nov., with yellow diffusible pigment.</title>
        <authorList>
            <person name="He Y."/>
            <person name="Yang E."/>
            <person name="Xu J."/>
            <person name="Sun Y."/>
            <person name="Sun L."/>
        </authorList>
    </citation>
    <scope>NUCLEOTIDE SEQUENCE</scope>
    <source>
        <strain evidence="1">Q6</strain>
    </source>
</reference>
<name>A0ACD5ADE7_9ACTN</name>
<organism evidence="1 2">
    <name type="scientific">Streptomyces citrinus</name>
    <dbReference type="NCBI Taxonomy" id="3118173"/>
    <lineage>
        <taxon>Bacteria</taxon>
        <taxon>Bacillati</taxon>
        <taxon>Actinomycetota</taxon>
        <taxon>Actinomycetes</taxon>
        <taxon>Kitasatosporales</taxon>
        <taxon>Streptomycetaceae</taxon>
        <taxon>Streptomyces</taxon>
    </lineage>
</organism>
<protein>
    <submittedName>
        <fullName evidence="1">Uncharacterized protein</fullName>
    </submittedName>
</protein>
<keyword evidence="2" id="KW-1185">Reference proteome</keyword>
<sequence length="218" mass="24368">MGKKKSGKLAADQFRVTTRRIRDYLDEIDGFSLTDQAVTWAYESALIKTSVAFEKLMLECLIVALNKNTQPFSEATGTTFPKHLNQKVCQYLITGGGYFDFKGRGALLGDMKKISGEPHYLLAAVSKDRYYHSLELLFSLRNYAAHESPQSKEKVRATIFCARKKIKNPKSNQQHAADFAKAKAPTSAGSWLKRQNRLRGILDDLEALASDIHAGSPH</sequence>
<gene>
    <name evidence="1" type="ORF">V2W30_18345</name>
</gene>
<dbReference type="Proteomes" id="UP001432251">
    <property type="component" value="Chromosome"/>
</dbReference>
<accession>A0ACD5ADE7</accession>
<evidence type="ECO:0000313" key="1">
    <source>
        <dbReference type="EMBL" id="WWQ65103.1"/>
    </source>
</evidence>
<dbReference type="EMBL" id="CP146022">
    <property type="protein sequence ID" value="WWQ65103.1"/>
    <property type="molecule type" value="Genomic_DNA"/>
</dbReference>
<proteinExistence type="predicted"/>
<evidence type="ECO:0000313" key="2">
    <source>
        <dbReference type="Proteomes" id="UP001432251"/>
    </source>
</evidence>